<keyword evidence="2" id="KW-1185">Reference proteome</keyword>
<dbReference type="EMBL" id="JACAZI010000010">
    <property type="protein sequence ID" value="KAF7350265.1"/>
    <property type="molecule type" value="Genomic_DNA"/>
</dbReference>
<dbReference type="Proteomes" id="UP000620124">
    <property type="component" value="Unassembled WGS sequence"/>
</dbReference>
<dbReference type="OrthoDB" id="2905436at2759"/>
<protein>
    <submittedName>
        <fullName evidence="1">Uncharacterized protein</fullName>
    </submittedName>
</protein>
<name>A0A8H6XXT9_9AGAR</name>
<organism evidence="1 2">
    <name type="scientific">Mycena venus</name>
    <dbReference type="NCBI Taxonomy" id="2733690"/>
    <lineage>
        <taxon>Eukaryota</taxon>
        <taxon>Fungi</taxon>
        <taxon>Dikarya</taxon>
        <taxon>Basidiomycota</taxon>
        <taxon>Agaricomycotina</taxon>
        <taxon>Agaricomycetes</taxon>
        <taxon>Agaricomycetidae</taxon>
        <taxon>Agaricales</taxon>
        <taxon>Marasmiineae</taxon>
        <taxon>Mycenaceae</taxon>
        <taxon>Mycena</taxon>
    </lineage>
</organism>
<dbReference type="AlphaFoldDB" id="A0A8H6XXT9"/>
<proteinExistence type="predicted"/>
<evidence type="ECO:0000313" key="2">
    <source>
        <dbReference type="Proteomes" id="UP000620124"/>
    </source>
</evidence>
<comment type="caution">
    <text evidence="1">The sequence shown here is derived from an EMBL/GenBank/DDBJ whole genome shotgun (WGS) entry which is preliminary data.</text>
</comment>
<sequence length="260" mass="27811">MLPGGSPPQPSLANMNRTMNLYYCPGRLTKSINLVLTFTPPSKSAVAWQVIHMPSVPGSLATTRVSVSYTGRLAVGCSQDTTGGVVSGILTVPINPGETVDLNWQDGAAAWSIPTKSGDIGTLIKARNKTPNAHDISVGTLQTVSGVDMYSPCLQFKRVGSQMAVELDFHPILQAYVNTESVQNELIRAEVVSDLLTEWNLTMIPPVSNWLFSEKPEGGYQITQLSSQGVVNEMGLQAVEALNLVHGADDEDIVTENSAA</sequence>
<gene>
    <name evidence="1" type="ORF">MVEN_01330400</name>
</gene>
<accession>A0A8H6XXT9</accession>
<reference evidence="1" key="1">
    <citation type="submission" date="2020-05" db="EMBL/GenBank/DDBJ databases">
        <title>Mycena genomes resolve the evolution of fungal bioluminescence.</title>
        <authorList>
            <person name="Tsai I.J."/>
        </authorList>
    </citation>
    <scope>NUCLEOTIDE SEQUENCE</scope>
    <source>
        <strain evidence="1">CCC161011</strain>
    </source>
</reference>
<evidence type="ECO:0000313" key="1">
    <source>
        <dbReference type="EMBL" id="KAF7350265.1"/>
    </source>
</evidence>